<feature type="signal peptide" evidence="1">
    <location>
        <begin position="1"/>
        <end position="23"/>
    </location>
</feature>
<keyword evidence="3" id="KW-1185">Reference proteome</keyword>
<proteinExistence type="predicted"/>
<dbReference type="AlphaFoldDB" id="A0A0F6W587"/>
<dbReference type="STRING" id="927083.DB32_004897"/>
<accession>A0A0F6W587</accession>
<dbReference type="Proteomes" id="UP000034883">
    <property type="component" value="Chromosome"/>
</dbReference>
<feature type="chain" id="PRO_5002511582" description="Lipoprotein" evidence="1">
    <location>
        <begin position="24"/>
        <end position="154"/>
    </location>
</feature>
<dbReference type="KEGG" id="samy:DB32_004897"/>
<keyword evidence="1" id="KW-0732">Signal</keyword>
<dbReference type="EMBL" id="CP011125">
    <property type="protein sequence ID" value="AKF07748.1"/>
    <property type="molecule type" value="Genomic_DNA"/>
</dbReference>
<evidence type="ECO:0008006" key="4">
    <source>
        <dbReference type="Google" id="ProtNLM"/>
    </source>
</evidence>
<name>A0A0F6W587_9BACT</name>
<reference evidence="2 3" key="1">
    <citation type="submission" date="2015-03" db="EMBL/GenBank/DDBJ databases">
        <title>Genome assembly of Sandaracinus amylolyticus DSM 53668.</title>
        <authorList>
            <person name="Sharma G."/>
            <person name="Subramanian S."/>
        </authorList>
    </citation>
    <scope>NUCLEOTIDE SEQUENCE [LARGE SCALE GENOMIC DNA]</scope>
    <source>
        <strain evidence="2 3">DSM 53668</strain>
    </source>
</reference>
<evidence type="ECO:0000313" key="3">
    <source>
        <dbReference type="Proteomes" id="UP000034883"/>
    </source>
</evidence>
<gene>
    <name evidence="2" type="ORF">DB32_004897</name>
</gene>
<sequence>MRGIVCAVGVGLGVASVVVTSLAACSCDNPSPPVMSSCDRASAGAVSAIEIQRVEEIHGTQGGTHLEVDVRVVGSALGACIAQRTELRGPSGVVETNASNVPLRGSDTDATSAPILLFPPTAPSISDVPLTLVVEIGGRTAARELETLAQDGGP</sequence>
<evidence type="ECO:0000313" key="2">
    <source>
        <dbReference type="EMBL" id="AKF07748.1"/>
    </source>
</evidence>
<evidence type="ECO:0000256" key="1">
    <source>
        <dbReference type="SAM" id="SignalP"/>
    </source>
</evidence>
<dbReference type="RefSeq" id="WP_053234970.1">
    <property type="nucleotide sequence ID" value="NZ_CP011125.1"/>
</dbReference>
<protein>
    <recommendedName>
        <fullName evidence="4">Lipoprotein</fullName>
    </recommendedName>
</protein>
<organism evidence="2 3">
    <name type="scientific">Sandaracinus amylolyticus</name>
    <dbReference type="NCBI Taxonomy" id="927083"/>
    <lineage>
        <taxon>Bacteria</taxon>
        <taxon>Pseudomonadati</taxon>
        <taxon>Myxococcota</taxon>
        <taxon>Polyangia</taxon>
        <taxon>Polyangiales</taxon>
        <taxon>Sandaracinaceae</taxon>
        <taxon>Sandaracinus</taxon>
    </lineage>
</organism>
<dbReference type="PROSITE" id="PS51257">
    <property type="entry name" value="PROKAR_LIPOPROTEIN"/>
    <property type="match status" value="1"/>
</dbReference>